<dbReference type="GO" id="GO:0030678">
    <property type="term" value="C:mitochondrial ribonuclease P complex"/>
    <property type="evidence" value="ECO:0007669"/>
    <property type="project" value="TreeGrafter"/>
</dbReference>
<name>A0A9N6ZDQ5_9CRUS</name>
<evidence type="ECO:0000256" key="10">
    <source>
        <dbReference type="ARBA" id="ARBA00022833"/>
    </source>
</evidence>
<comment type="cofactor">
    <cofactor evidence="2">
        <name>Mg(2+)</name>
        <dbReference type="ChEBI" id="CHEBI:18420"/>
    </cofactor>
</comment>
<accession>A0A9N6ZDQ5</accession>
<evidence type="ECO:0000256" key="2">
    <source>
        <dbReference type="ARBA" id="ARBA00001946"/>
    </source>
</evidence>
<evidence type="ECO:0000256" key="4">
    <source>
        <dbReference type="ARBA" id="ARBA00007626"/>
    </source>
</evidence>
<dbReference type="InterPro" id="IPR011990">
    <property type="entry name" value="TPR-like_helical_dom_sf"/>
</dbReference>
<comment type="subcellular location">
    <subcellularLocation>
        <location evidence="3">Mitochondrion</location>
    </subcellularLocation>
</comment>
<comment type="catalytic activity">
    <reaction evidence="1">
        <text>Endonucleolytic cleavage of RNA, removing 5'-extranucleotides from tRNA precursor.</text>
        <dbReference type="EC" id="3.1.26.5"/>
    </reaction>
</comment>
<feature type="domain" description="PRORP" evidence="14">
    <location>
        <begin position="306"/>
        <end position="544"/>
    </location>
</feature>
<dbReference type="GO" id="GO:0097745">
    <property type="term" value="P:mitochondrial tRNA 5'-end processing"/>
    <property type="evidence" value="ECO:0007669"/>
    <property type="project" value="TreeGrafter"/>
</dbReference>
<keyword evidence="12" id="KW-0809">Transit peptide</keyword>
<gene>
    <name evidence="15" type="primary">EOG090X0CGF</name>
</gene>
<reference evidence="15" key="1">
    <citation type="submission" date="2021-04" db="EMBL/GenBank/DDBJ databases">
        <authorList>
            <person name="Cornetti L."/>
        </authorList>
    </citation>
    <scope>NUCLEOTIDE SEQUENCE</scope>
</reference>
<keyword evidence="13" id="KW-0496">Mitochondrion</keyword>
<dbReference type="AlphaFoldDB" id="A0A9N6ZDQ5"/>
<keyword evidence="7" id="KW-0540">Nuclease</keyword>
<dbReference type="EMBL" id="OC978382">
    <property type="protein sequence ID" value="CAG4635037.1"/>
    <property type="molecule type" value="Genomic_DNA"/>
</dbReference>
<protein>
    <recommendedName>
        <fullName evidence="5">ribonuclease P</fullName>
        <ecNumber evidence="5">3.1.26.5</ecNumber>
    </recommendedName>
</protein>
<dbReference type="Gene3D" id="1.25.40.10">
    <property type="entry name" value="Tetratricopeptide repeat domain"/>
    <property type="match status" value="1"/>
</dbReference>
<evidence type="ECO:0000256" key="11">
    <source>
        <dbReference type="ARBA" id="ARBA00022842"/>
    </source>
</evidence>
<proteinExistence type="inferred from homology"/>
<comment type="similarity">
    <text evidence="4">Belongs to the PPR family. P subfamily.</text>
</comment>
<dbReference type="GO" id="GO:0001682">
    <property type="term" value="P:tRNA 5'-leader removal"/>
    <property type="evidence" value="ECO:0007669"/>
    <property type="project" value="TreeGrafter"/>
</dbReference>
<evidence type="ECO:0000256" key="13">
    <source>
        <dbReference type="ARBA" id="ARBA00023128"/>
    </source>
</evidence>
<evidence type="ECO:0000256" key="5">
    <source>
        <dbReference type="ARBA" id="ARBA00012179"/>
    </source>
</evidence>
<dbReference type="GO" id="GO:0004526">
    <property type="term" value="F:ribonuclease P activity"/>
    <property type="evidence" value="ECO:0007669"/>
    <property type="project" value="UniProtKB-EC"/>
</dbReference>
<sequence length="552" mass="63786">MFCAIKQSCFSFPAPYWMKKNCNQQISKWAFATFNKRGLPGDRGAERAPNRTDIIEKSIQQYNLLVVEYVKSNKDLSTLETFRRDILSQFNFLPTILNEHSFDANFMKACVIAHNYPLGKKYLQIMEAEGKKINTATLARFLQLSYFCRKEAEDQDSTELERLCRILQSHSQFLDRHTNESLILGLSITKSWRDALTLFYENEKTHTSSDAINALIDRLLENDEFSEAESLMDTIGSENIKLVHDVTYEHWIKKCEVDLNAWNIFCDCLARNEIFPNQIVTQSLKDMLERRSVDAYSGQWTTVDNSTGSCRSCGQALLNLSVSAEEFVGLRDAVLKKLIAEPVRSGVFVGSVTEEVEAFKKMVHQTGPYDVVIDGVSVAYLNGINWHNHPRARMEAILSVVKYFDWENQNILVIGKNDLNKWYPPLLKEIKRRANIFTTGNMSRQDPFLLYATLQSARTKIVSDDIFRNHLWRLADNRIAAIFRTWKRSSQFQIKQMFPNEGRVEMQHPLKYKSVTQFAGGYWHIPYDDGTPRYSYQLPETWLCLKSKAAKV</sequence>
<dbReference type="InterPro" id="IPR031595">
    <property type="entry name" value="PRORP_C"/>
</dbReference>
<dbReference type="EC" id="3.1.26.5" evidence="5"/>
<evidence type="ECO:0000256" key="1">
    <source>
        <dbReference type="ARBA" id="ARBA00000928"/>
    </source>
</evidence>
<keyword evidence="6" id="KW-0819">tRNA processing</keyword>
<dbReference type="PANTHER" id="PTHR13547">
    <property type="match status" value="1"/>
</dbReference>
<keyword evidence="9" id="KW-0378">Hydrolase</keyword>
<evidence type="ECO:0000256" key="6">
    <source>
        <dbReference type="ARBA" id="ARBA00022694"/>
    </source>
</evidence>
<evidence type="ECO:0000259" key="14">
    <source>
        <dbReference type="Pfam" id="PF16953"/>
    </source>
</evidence>
<keyword evidence="10" id="KW-0862">Zinc</keyword>
<dbReference type="Pfam" id="PF16953">
    <property type="entry name" value="PRORP"/>
    <property type="match status" value="1"/>
</dbReference>
<evidence type="ECO:0000313" key="15">
    <source>
        <dbReference type="EMBL" id="CAG4635037.1"/>
    </source>
</evidence>
<evidence type="ECO:0000256" key="9">
    <source>
        <dbReference type="ARBA" id="ARBA00022801"/>
    </source>
</evidence>
<dbReference type="Gene3D" id="3.40.50.11980">
    <property type="match status" value="1"/>
</dbReference>
<dbReference type="PANTHER" id="PTHR13547:SF1">
    <property type="entry name" value="MITOCHONDRIAL RIBONUCLEASE P CATALYTIC SUBUNIT"/>
    <property type="match status" value="1"/>
</dbReference>
<evidence type="ECO:0000256" key="7">
    <source>
        <dbReference type="ARBA" id="ARBA00022722"/>
    </source>
</evidence>
<keyword evidence="11" id="KW-0460">Magnesium</keyword>
<evidence type="ECO:0000256" key="3">
    <source>
        <dbReference type="ARBA" id="ARBA00004173"/>
    </source>
</evidence>
<evidence type="ECO:0000256" key="8">
    <source>
        <dbReference type="ARBA" id="ARBA00022723"/>
    </source>
</evidence>
<keyword evidence="8" id="KW-0479">Metal-binding</keyword>
<dbReference type="GO" id="GO:0046872">
    <property type="term" value="F:metal ion binding"/>
    <property type="evidence" value="ECO:0007669"/>
    <property type="project" value="UniProtKB-KW"/>
</dbReference>
<evidence type="ECO:0000256" key="12">
    <source>
        <dbReference type="ARBA" id="ARBA00022946"/>
    </source>
</evidence>
<organism evidence="15">
    <name type="scientific">Alona affinis</name>
    <dbReference type="NCBI Taxonomy" id="381656"/>
    <lineage>
        <taxon>Eukaryota</taxon>
        <taxon>Metazoa</taxon>
        <taxon>Ecdysozoa</taxon>
        <taxon>Arthropoda</taxon>
        <taxon>Crustacea</taxon>
        <taxon>Branchiopoda</taxon>
        <taxon>Diplostraca</taxon>
        <taxon>Cladocera</taxon>
        <taxon>Anomopoda</taxon>
        <taxon>Chydoridae</taxon>
        <taxon>Alona</taxon>
    </lineage>
</organism>